<evidence type="ECO:0000313" key="4">
    <source>
        <dbReference type="Proteomes" id="UP000237000"/>
    </source>
</evidence>
<sequence length="62" mass="7085">MTMYYKNLKATAQVNGNDQGGSSVKWTLEYEKENENIPAPIKYLELMPVITKNIDTYLTKNA</sequence>
<keyword evidence="4" id="KW-1185">Reference proteome</keyword>
<dbReference type="OrthoDB" id="1072116at2759"/>
<reference evidence="4" key="1">
    <citation type="submission" date="2016-06" db="EMBL/GenBank/DDBJ databases">
        <title>Parallel loss of symbiosis genes in relatives of nitrogen-fixing non-legume Parasponia.</title>
        <authorList>
            <person name="Van Velzen R."/>
            <person name="Holmer R."/>
            <person name="Bu F."/>
            <person name="Rutten L."/>
            <person name="Van Zeijl A."/>
            <person name="Liu W."/>
            <person name="Santuari L."/>
            <person name="Cao Q."/>
            <person name="Sharma T."/>
            <person name="Shen D."/>
            <person name="Roswanjaya Y."/>
            <person name="Wardhani T."/>
            <person name="Kalhor M.S."/>
            <person name="Jansen J."/>
            <person name="Van den Hoogen J."/>
            <person name="Gungor B."/>
            <person name="Hartog M."/>
            <person name="Hontelez J."/>
            <person name="Verver J."/>
            <person name="Yang W.-C."/>
            <person name="Schijlen E."/>
            <person name="Repin R."/>
            <person name="Schilthuizen M."/>
            <person name="Schranz E."/>
            <person name="Heidstra R."/>
            <person name="Miyata K."/>
            <person name="Fedorova E."/>
            <person name="Kohlen W."/>
            <person name="Bisseling T."/>
            <person name="Smit S."/>
            <person name="Geurts R."/>
        </authorList>
    </citation>
    <scope>NUCLEOTIDE SEQUENCE [LARGE SCALE GENOMIC DNA]</scope>
    <source>
        <strain evidence="4">cv. RG33-2</strain>
    </source>
</reference>
<dbReference type="Proteomes" id="UP000237000">
    <property type="component" value="Unassembled WGS sequence"/>
</dbReference>
<feature type="domain" description="Bet v I/Major latex protein" evidence="2">
    <location>
        <begin position="3"/>
        <end position="61"/>
    </location>
</feature>
<dbReference type="PANTHER" id="PTHR31338:SF20">
    <property type="entry name" value="BET V I_MAJOR LATEX PROTEIN DOMAIN-CONTAINING PROTEIN"/>
    <property type="match status" value="1"/>
</dbReference>
<comment type="caution">
    <text evidence="3">The sequence shown here is derived from an EMBL/GenBank/DDBJ whole genome shotgun (WGS) entry which is preliminary data.</text>
</comment>
<dbReference type="InterPro" id="IPR023393">
    <property type="entry name" value="START-like_dom_sf"/>
</dbReference>
<proteinExistence type="inferred from homology"/>
<evidence type="ECO:0000313" key="3">
    <source>
        <dbReference type="EMBL" id="PON94459.1"/>
    </source>
</evidence>
<protein>
    <submittedName>
        <fullName evidence="3">Bet v I/Major latex protein</fullName>
    </submittedName>
</protein>
<dbReference type="Gene3D" id="3.30.530.20">
    <property type="match status" value="1"/>
</dbReference>
<evidence type="ECO:0000259" key="2">
    <source>
        <dbReference type="Pfam" id="PF00407"/>
    </source>
</evidence>
<dbReference type="GO" id="GO:0006952">
    <property type="term" value="P:defense response"/>
    <property type="evidence" value="ECO:0007669"/>
    <property type="project" value="InterPro"/>
</dbReference>
<evidence type="ECO:0000256" key="1">
    <source>
        <dbReference type="ARBA" id="ARBA00038242"/>
    </source>
</evidence>
<dbReference type="InterPro" id="IPR000916">
    <property type="entry name" value="Bet_v_I/MLP"/>
</dbReference>
<organism evidence="3 4">
    <name type="scientific">Trema orientale</name>
    <name type="common">Charcoal tree</name>
    <name type="synonym">Celtis orientalis</name>
    <dbReference type="NCBI Taxonomy" id="63057"/>
    <lineage>
        <taxon>Eukaryota</taxon>
        <taxon>Viridiplantae</taxon>
        <taxon>Streptophyta</taxon>
        <taxon>Embryophyta</taxon>
        <taxon>Tracheophyta</taxon>
        <taxon>Spermatophyta</taxon>
        <taxon>Magnoliopsida</taxon>
        <taxon>eudicotyledons</taxon>
        <taxon>Gunneridae</taxon>
        <taxon>Pentapetalae</taxon>
        <taxon>rosids</taxon>
        <taxon>fabids</taxon>
        <taxon>Rosales</taxon>
        <taxon>Cannabaceae</taxon>
        <taxon>Trema</taxon>
    </lineage>
</organism>
<comment type="similarity">
    <text evidence="1">Belongs to the MLP family.</text>
</comment>
<accession>A0A2P5F9J5</accession>
<dbReference type="InterPro" id="IPR052006">
    <property type="entry name" value="MLP-like"/>
</dbReference>
<dbReference type="InParanoid" id="A0A2P5F9J5"/>
<gene>
    <name evidence="3" type="ORF">TorRG33x02_097060</name>
</gene>
<dbReference type="SUPFAM" id="SSF55961">
    <property type="entry name" value="Bet v1-like"/>
    <property type="match status" value="1"/>
</dbReference>
<dbReference type="EMBL" id="JXTC01000051">
    <property type="protein sequence ID" value="PON94459.1"/>
    <property type="molecule type" value="Genomic_DNA"/>
</dbReference>
<dbReference type="AlphaFoldDB" id="A0A2P5F9J5"/>
<dbReference type="Pfam" id="PF00407">
    <property type="entry name" value="Bet_v_1"/>
    <property type="match status" value="1"/>
</dbReference>
<dbReference type="PANTHER" id="PTHR31338">
    <property type="entry name" value="POLYKETIDE CYCLASE/DEHYDRASE AND LIPID TRANSPORT SUPERFAMILY PROTEIN"/>
    <property type="match status" value="1"/>
</dbReference>
<name>A0A2P5F9J5_TREOI</name>